<dbReference type="RefSeq" id="WP_184788971.1">
    <property type="nucleotide sequence ID" value="NZ_BONT01000046.1"/>
</dbReference>
<dbReference type="Gene3D" id="1.10.357.10">
    <property type="entry name" value="Tetracycline Repressor, domain 2"/>
    <property type="match status" value="1"/>
</dbReference>
<dbReference type="EMBL" id="JACHGT010000008">
    <property type="protein sequence ID" value="MBB6036133.1"/>
    <property type="molecule type" value="Genomic_DNA"/>
</dbReference>
<protein>
    <submittedName>
        <fullName evidence="4">AcrR family transcriptional regulator</fullName>
    </submittedName>
</protein>
<keyword evidence="1 2" id="KW-0238">DNA-binding</keyword>
<gene>
    <name evidence="4" type="ORF">HNR73_004001</name>
</gene>
<dbReference type="PANTHER" id="PTHR43479:SF11">
    <property type="entry name" value="ACREF_ENVCD OPERON REPRESSOR-RELATED"/>
    <property type="match status" value="1"/>
</dbReference>
<dbReference type="AlphaFoldDB" id="A0A841FMJ8"/>
<dbReference type="SUPFAM" id="SSF46689">
    <property type="entry name" value="Homeodomain-like"/>
    <property type="match status" value="1"/>
</dbReference>
<accession>A0A841FMJ8</accession>
<dbReference type="Proteomes" id="UP000548476">
    <property type="component" value="Unassembled WGS sequence"/>
</dbReference>
<evidence type="ECO:0000313" key="4">
    <source>
        <dbReference type="EMBL" id="MBB6036133.1"/>
    </source>
</evidence>
<dbReference type="InterPro" id="IPR009057">
    <property type="entry name" value="Homeodomain-like_sf"/>
</dbReference>
<feature type="domain" description="HTH tetR-type" evidence="3">
    <location>
        <begin position="10"/>
        <end position="70"/>
    </location>
</feature>
<evidence type="ECO:0000313" key="5">
    <source>
        <dbReference type="Proteomes" id="UP000548476"/>
    </source>
</evidence>
<dbReference type="Pfam" id="PF00440">
    <property type="entry name" value="TetR_N"/>
    <property type="match status" value="1"/>
</dbReference>
<dbReference type="PANTHER" id="PTHR43479">
    <property type="entry name" value="ACREF/ENVCD OPERON REPRESSOR-RELATED"/>
    <property type="match status" value="1"/>
</dbReference>
<dbReference type="InterPro" id="IPR050624">
    <property type="entry name" value="HTH-type_Tx_Regulator"/>
</dbReference>
<proteinExistence type="predicted"/>
<evidence type="ECO:0000256" key="2">
    <source>
        <dbReference type="PROSITE-ProRule" id="PRU00335"/>
    </source>
</evidence>
<organism evidence="4 5">
    <name type="scientific">Phytomonospora endophytica</name>
    <dbReference type="NCBI Taxonomy" id="714109"/>
    <lineage>
        <taxon>Bacteria</taxon>
        <taxon>Bacillati</taxon>
        <taxon>Actinomycetota</taxon>
        <taxon>Actinomycetes</taxon>
        <taxon>Micromonosporales</taxon>
        <taxon>Micromonosporaceae</taxon>
        <taxon>Phytomonospora</taxon>
    </lineage>
</organism>
<keyword evidence="5" id="KW-1185">Reference proteome</keyword>
<reference evidence="4 5" key="1">
    <citation type="submission" date="2020-08" db="EMBL/GenBank/DDBJ databases">
        <title>Genomic Encyclopedia of Type Strains, Phase IV (KMG-IV): sequencing the most valuable type-strain genomes for metagenomic binning, comparative biology and taxonomic classification.</title>
        <authorList>
            <person name="Goeker M."/>
        </authorList>
    </citation>
    <scope>NUCLEOTIDE SEQUENCE [LARGE SCALE GENOMIC DNA]</scope>
    <source>
        <strain evidence="4 5">YIM 65646</strain>
    </source>
</reference>
<evidence type="ECO:0000259" key="3">
    <source>
        <dbReference type="PROSITE" id="PS50977"/>
    </source>
</evidence>
<dbReference type="PRINTS" id="PR00455">
    <property type="entry name" value="HTHTETR"/>
</dbReference>
<comment type="caution">
    <text evidence="4">The sequence shown here is derived from an EMBL/GenBank/DDBJ whole genome shotgun (WGS) entry which is preliminary data.</text>
</comment>
<dbReference type="GO" id="GO:0003677">
    <property type="term" value="F:DNA binding"/>
    <property type="evidence" value="ECO:0007669"/>
    <property type="project" value="UniProtKB-UniRule"/>
</dbReference>
<feature type="DNA-binding region" description="H-T-H motif" evidence="2">
    <location>
        <begin position="33"/>
        <end position="52"/>
    </location>
</feature>
<evidence type="ECO:0000256" key="1">
    <source>
        <dbReference type="ARBA" id="ARBA00023125"/>
    </source>
</evidence>
<name>A0A841FMJ8_9ACTN</name>
<dbReference type="PROSITE" id="PS50977">
    <property type="entry name" value="HTH_TETR_2"/>
    <property type="match status" value="1"/>
</dbReference>
<sequence>MTDRRSRKKLATRRAIQDAALRLAAAHGVAAVTVEAISTAADIARSTFFTHFASKEDALTPDSPWRPGELAELLAARPPGENALAAVGAVLADAAVRIDAEVSGLWPEFFARNPDFVPHRVADRTDELVEAATARAGNRDRAELAVAVALGVFWTLRRQCARDAEPLEPRLRGAFAALTLSDVEE</sequence>
<dbReference type="InterPro" id="IPR001647">
    <property type="entry name" value="HTH_TetR"/>
</dbReference>